<dbReference type="SUPFAM" id="SSF48576">
    <property type="entry name" value="Terpenoid synthases"/>
    <property type="match status" value="1"/>
</dbReference>
<name>A0A0G1C801_9BACT</name>
<dbReference type="InterPro" id="IPR008949">
    <property type="entry name" value="Isoprenoid_synthase_dom_sf"/>
</dbReference>
<organism evidence="1 2">
    <name type="scientific">Candidatus Gottesmanbacteria bacterium GW2011_GWA2_42_18</name>
    <dbReference type="NCBI Taxonomy" id="1618442"/>
    <lineage>
        <taxon>Bacteria</taxon>
        <taxon>Candidatus Gottesmaniibacteriota</taxon>
    </lineage>
</organism>
<dbReference type="Gene3D" id="1.10.600.10">
    <property type="entry name" value="Farnesyl Diphosphate Synthase"/>
    <property type="match status" value="1"/>
</dbReference>
<proteinExistence type="predicted"/>
<evidence type="ECO:0008006" key="3">
    <source>
        <dbReference type="Google" id="ProtNLM"/>
    </source>
</evidence>
<accession>A0A0G1C801</accession>
<dbReference type="EMBL" id="LCDD01000029">
    <property type="protein sequence ID" value="KKS45758.1"/>
    <property type="molecule type" value="Genomic_DNA"/>
</dbReference>
<reference evidence="1 2" key="1">
    <citation type="journal article" date="2015" name="Nature">
        <title>rRNA introns, odd ribosomes, and small enigmatic genomes across a large radiation of phyla.</title>
        <authorList>
            <person name="Brown C.T."/>
            <person name="Hug L.A."/>
            <person name="Thomas B.C."/>
            <person name="Sharon I."/>
            <person name="Castelle C.J."/>
            <person name="Singh A."/>
            <person name="Wilkins M.J."/>
            <person name="Williams K.H."/>
            <person name="Banfield J.F."/>
        </authorList>
    </citation>
    <scope>NUCLEOTIDE SEQUENCE [LARGE SCALE GENOMIC DNA]</scope>
</reference>
<dbReference type="Proteomes" id="UP000034320">
    <property type="component" value="Unassembled WGS sequence"/>
</dbReference>
<dbReference type="AlphaFoldDB" id="A0A0G1C801"/>
<comment type="caution">
    <text evidence="1">The sequence shown here is derived from an EMBL/GenBank/DDBJ whole genome shotgun (WGS) entry which is preliminary data.</text>
</comment>
<evidence type="ECO:0000313" key="2">
    <source>
        <dbReference type="Proteomes" id="UP000034320"/>
    </source>
</evidence>
<protein>
    <recommendedName>
        <fullName evidence="3">Polyprenyl synthetase</fullName>
    </recommendedName>
</protein>
<gene>
    <name evidence="1" type="ORF">UV09_C0029G0011</name>
</gene>
<evidence type="ECO:0000313" key="1">
    <source>
        <dbReference type="EMBL" id="KKS45758.1"/>
    </source>
</evidence>
<sequence length="647" mass="74162">MNTETPELRYTPLPETIPFDSPFSLDKSPVLRGYKFNEVSDALFTSGIQYCEAELYHLLEPFKSGDRNDHTLLFRPEASYGEMFWLWKSLAYAVMTAGEKDGVSWKIRRFGRTPIISRMFLEKGLKKYLLSSGNLTKGSQTDKKIETLMNICDRGIEEFYWPISKKKEEYIFNEDMVFYLAASNFLINHDYTADIASLKKEGLLNKNKFSHYGPFYSFLAELIFDYADAKKFQEFILGLSDVFGGDLGLAIAVCEIKSLRIREDRKEIKIPQDEGKKILLDNVEAILQENYLYQKYIERPVIINENTIKEIQVADAADLSNFWQEIFEKEGVKEAMKDLFGENIDLRPVYETALSERKVIPASLMMIAEALGLDREEAQILAALSQFSWGMIVSYDNVVDGHKFRKGKATQVANDGVPIALDITMLSLAGILKRTLHNSELVENFLEMLNFSCKGDLISRRLDWDDSTDLYEESMAGLTKAFSWFPQYIGNRVGLVEAGQNFAAFLADLHSLGQLNNDIEDIDPPPMKHEEGNDVGKRITLFWKILMDLPNSQVLEHEEQLIRRVFAYKNGSEEAAKEDIAKVLAIGKRCKAEVLARMEQIVQWVYKEAGRHLELAFDSLPVMDQRNQTYKNIFANTLEIVRRNFLS</sequence>